<dbReference type="EMBL" id="MHCC01000020">
    <property type="protein sequence ID" value="OGY13118.1"/>
    <property type="molecule type" value="Genomic_DNA"/>
</dbReference>
<protein>
    <recommendedName>
        <fullName evidence="4">Glycosyltransferase RgtA/B/C/D-like domain-containing protein</fullName>
    </recommendedName>
</protein>
<organism evidence="2 3">
    <name type="scientific">Candidatus Blackburnbacteria bacterium RIFCSPLOWO2_01_FULL_40_20</name>
    <dbReference type="NCBI Taxonomy" id="1797519"/>
    <lineage>
        <taxon>Bacteria</taxon>
        <taxon>Candidatus Blackburniibacteriota</taxon>
    </lineage>
</organism>
<gene>
    <name evidence="2" type="ORF">A3A77_03970</name>
</gene>
<feature type="transmembrane region" description="Helical" evidence="1">
    <location>
        <begin position="281"/>
        <end position="300"/>
    </location>
</feature>
<accession>A0A1G1VCE6</accession>
<keyword evidence="1" id="KW-0472">Membrane</keyword>
<feature type="transmembrane region" description="Helical" evidence="1">
    <location>
        <begin position="312"/>
        <end position="331"/>
    </location>
</feature>
<feature type="transmembrane region" description="Helical" evidence="1">
    <location>
        <begin position="373"/>
        <end position="393"/>
    </location>
</feature>
<feature type="transmembrane region" description="Helical" evidence="1">
    <location>
        <begin position="81"/>
        <end position="100"/>
    </location>
</feature>
<proteinExistence type="predicted"/>
<comment type="caution">
    <text evidence="2">The sequence shown here is derived from an EMBL/GenBank/DDBJ whole genome shotgun (WGS) entry which is preliminary data.</text>
</comment>
<dbReference type="AlphaFoldDB" id="A0A1G1VCE6"/>
<feature type="transmembrane region" description="Helical" evidence="1">
    <location>
        <begin position="143"/>
        <end position="160"/>
    </location>
</feature>
<feature type="transmembrane region" description="Helical" evidence="1">
    <location>
        <begin position="346"/>
        <end position="366"/>
    </location>
</feature>
<feature type="transmembrane region" description="Helical" evidence="1">
    <location>
        <begin position="208"/>
        <end position="227"/>
    </location>
</feature>
<sequence>MRRIFPFKYLQENWLLVSLITITAIIVWFKILNIVPSDYAYFGPLDVSDINYFSINSILSNAGFFSQLIYFALVPLFRDRIALYMAFQLIVMIMVFQTYYLVIVKITKDKYLSFLATVFFMANYVGTFTMFGTGNNQRFVQRIPNLPLIFVSFYYLTNYLESNKKIKLLLSYILFIASVVLAHFSILFLPIFAVYPFVYFLLNRPKSVTFKSILLIPLFFAMISILLTRGDSLTRPNESPLSFIKETPIQAVLYQISSVSFPQQLTVYISKHLSPPIPYPYLQTQNFVLVVIAIIFLVALLRGGKHIRSLPLYVTFLLSLPILSFFVIYAYNLDPNPIKFFDEDRIYFFHTILIAFIWAACIKFFFGKNKTAYALVSILIAGIFLFENISLIWKGIDRYQYRSNMYRAFIGFTKTHSLSFSDKTVVISPPDMIRTTDPFIRRFYNLDRATFIALEDGWVKQVADTKADKKDVYVLDYRYGYNANNDIDPHSVQIIDKSEDFRTGKDINQFVKP</sequence>
<feature type="transmembrane region" description="Helical" evidence="1">
    <location>
        <begin position="172"/>
        <end position="201"/>
    </location>
</feature>
<feature type="transmembrane region" description="Helical" evidence="1">
    <location>
        <begin position="52"/>
        <end position="74"/>
    </location>
</feature>
<feature type="transmembrane region" description="Helical" evidence="1">
    <location>
        <begin position="12"/>
        <end position="32"/>
    </location>
</feature>
<reference evidence="2 3" key="1">
    <citation type="journal article" date="2016" name="Nat. Commun.">
        <title>Thousands of microbial genomes shed light on interconnected biogeochemical processes in an aquifer system.</title>
        <authorList>
            <person name="Anantharaman K."/>
            <person name="Brown C.T."/>
            <person name="Hug L.A."/>
            <person name="Sharon I."/>
            <person name="Castelle C.J."/>
            <person name="Probst A.J."/>
            <person name="Thomas B.C."/>
            <person name="Singh A."/>
            <person name="Wilkins M.J."/>
            <person name="Karaoz U."/>
            <person name="Brodie E.L."/>
            <person name="Williams K.H."/>
            <person name="Hubbard S.S."/>
            <person name="Banfield J.F."/>
        </authorList>
    </citation>
    <scope>NUCLEOTIDE SEQUENCE [LARGE SCALE GENOMIC DNA]</scope>
</reference>
<evidence type="ECO:0008006" key="4">
    <source>
        <dbReference type="Google" id="ProtNLM"/>
    </source>
</evidence>
<evidence type="ECO:0000313" key="2">
    <source>
        <dbReference type="EMBL" id="OGY13118.1"/>
    </source>
</evidence>
<dbReference type="Proteomes" id="UP000178659">
    <property type="component" value="Unassembled WGS sequence"/>
</dbReference>
<name>A0A1G1VCE6_9BACT</name>
<evidence type="ECO:0000313" key="3">
    <source>
        <dbReference type="Proteomes" id="UP000178659"/>
    </source>
</evidence>
<keyword evidence="1" id="KW-0812">Transmembrane</keyword>
<keyword evidence="1" id="KW-1133">Transmembrane helix</keyword>
<evidence type="ECO:0000256" key="1">
    <source>
        <dbReference type="SAM" id="Phobius"/>
    </source>
</evidence>
<feature type="transmembrane region" description="Helical" evidence="1">
    <location>
        <begin position="112"/>
        <end position="131"/>
    </location>
</feature>